<accession>A0A3P7S3F3</accession>
<dbReference type="PANTHER" id="PTHR21310:SF15">
    <property type="entry name" value="AMINOGLYCOSIDE PHOSPHOTRANSFERASE DOMAIN-CONTAINING PROTEIN"/>
    <property type="match status" value="1"/>
</dbReference>
<dbReference type="InterPro" id="IPR002575">
    <property type="entry name" value="Aminoglycoside_PTrfase"/>
</dbReference>
<dbReference type="Proteomes" id="UP000279029">
    <property type="component" value="Chromosome"/>
</dbReference>
<organism evidence="2 3">
    <name type="scientific">Petrocella atlantisensis</name>
    <dbReference type="NCBI Taxonomy" id="2173034"/>
    <lineage>
        <taxon>Bacteria</taxon>
        <taxon>Bacillati</taxon>
        <taxon>Bacillota</taxon>
        <taxon>Clostridia</taxon>
        <taxon>Lachnospirales</taxon>
        <taxon>Vallitaleaceae</taxon>
        <taxon>Petrocella</taxon>
    </lineage>
</organism>
<keyword evidence="2" id="KW-0808">Transferase</keyword>
<dbReference type="PANTHER" id="PTHR21310">
    <property type="entry name" value="AMINOGLYCOSIDE PHOSPHOTRANSFERASE-RELATED-RELATED"/>
    <property type="match status" value="1"/>
</dbReference>
<feature type="domain" description="Aminoglycoside phosphotransferase" evidence="1">
    <location>
        <begin position="54"/>
        <end position="234"/>
    </location>
</feature>
<gene>
    <name evidence="2" type="ORF">PATL70BA_3219</name>
</gene>
<sequence length="319" mass="38096">MEDKDIRKICHENHLFCNKITRVEGSFNKEIYFIDDKYLIRTSKQSMLNEQFKFDRIRDLKHVPKIVFSSDQRSMECKIYYIILQYIQGIELFTKYDDLQNQDIYNIGVEIADFLSGLHTIKGEEYDIGHYVPIIPDFDKSWKAGHQKYWDLIYNGLKDIPLSDNAWRIIERSNDYINENISSMDFENGHSLIHNDFHFKNIIVNKNVFSGVIDWECSQYGEADFDLIHLLHWSLFPPSDASNMMQLFETVFIHYMKKSNIPMIEKRLTIYLLEHDCIQILWSQGKKAEELLPRIEWWIRNLEKYIVDLLKLVDTGSFH</sequence>
<proteinExistence type="predicted"/>
<dbReference type="GO" id="GO:0016740">
    <property type="term" value="F:transferase activity"/>
    <property type="evidence" value="ECO:0007669"/>
    <property type="project" value="UniProtKB-KW"/>
</dbReference>
<dbReference type="Gene3D" id="3.90.1200.10">
    <property type="match status" value="1"/>
</dbReference>
<dbReference type="AlphaFoldDB" id="A0A3P7S3F3"/>
<dbReference type="KEGG" id="cbar:PATL70BA_3219"/>
<dbReference type="EMBL" id="LR130778">
    <property type="protein sequence ID" value="VDN49142.1"/>
    <property type="molecule type" value="Genomic_DNA"/>
</dbReference>
<dbReference type="Pfam" id="PF01636">
    <property type="entry name" value="APH"/>
    <property type="match status" value="1"/>
</dbReference>
<dbReference type="RefSeq" id="WP_172596281.1">
    <property type="nucleotide sequence ID" value="NZ_LR130778.1"/>
</dbReference>
<dbReference type="InterPro" id="IPR011009">
    <property type="entry name" value="Kinase-like_dom_sf"/>
</dbReference>
<dbReference type="SUPFAM" id="SSF56112">
    <property type="entry name" value="Protein kinase-like (PK-like)"/>
    <property type="match status" value="1"/>
</dbReference>
<evidence type="ECO:0000313" key="3">
    <source>
        <dbReference type="Proteomes" id="UP000279029"/>
    </source>
</evidence>
<protein>
    <submittedName>
        <fullName evidence="2">Putative Predicted aminoglycoside phosphotransferase</fullName>
    </submittedName>
</protein>
<dbReference type="InterPro" id="IPR051678">
    <property type="entry name" value="AGP_Transferase"/>
</dbReference>
<name>A0A3P7S3F3_9FIRM</name>
<reference evidence="2 3" key="1">
    <citation type="submission" date="2018-09" db="EMBL/GenBank/DDBJ databases">
        <authorList>
            <person name="Postec A."/>
        </authorList>
    </citation>
    <scope>NUCLEOTIDE SEQUENCE [LARGE SCALE GENOMIC DNA]</scope>
    <source>
        <strain evidence="2">70B-A</strain>
    </source>
</reference>
<evidence type="ECO:0000259" key="1">
    <source>
        <dbReference type="Pfam" id="PF01636"/>
    </source>
</evidence>
<evidence type="ECO:0000313" key="2">
    <source>
        <dbReference type="EMBL" id="VDN49142.1"/>
    </source>
</evidence>
<keyword evidence="3" id="KW-1185">Reference proteome</keyword>